<dbReference type="RefSeq" id="WP_203984803.1">
    <property type="nucleotide sequence ID" value="NZ_BOOU01000041.1"/>
</dbReference>
<protein>
    <recommendedName>
        <fullName evidence="2">Histidine kinase/HSP90-like ATPase domain-containing protein</fullName>
    </recommendedName>
</protein>
<dbReference type="EMBL" id="BOOU01000041">
    <property type="protein sequence ID" value="GII77792.1"/>
    <property type="molecule type" value="Genomic_DNA"/>
</dbReference>
<dbReference type="Proteomes" id="UP000655287">
    <property type="component" value="Unassembled WGS sequence"/>
</dbReference>
<organism evidence="3 4">
    <name type="scientific">Sphaerisporangium rufum</name>
    <dbReference type="NCBI Taxonomy" id="1381558"/>
    <lineage>
        <taxon>Bacteria</taxon>
        <taxon>Bacillati</taxon>
        <taxon>Actinomycetota</taxon>
        <taxon>Actinomycetes</taxon>
        <taxon>Streptosporangiales</taxon>
        <taxon>Streptosporangiaceae</taxon>
        <taxon>Sphaerisporangium</taxon>
    </lineage>
</organism>
<keyword evidence="1" id="KW-0723">Serine/threonine-protein kinase</keyword>
<dbReference type="Pfam" id="PF13581">
    <property type="entry name" value="HATPase_c_2"/>
    <property type="match status" value="1"/>
</dbReference>
<keyword evidence="1" id="KW-0808">Transferase</keyword>
<dbReference type="PANTHER" id="PTHR35526:SF3">
    <property type="entry name" value="ANTI-SIGMA-F FACTOR RSBW"/>
    <property type="match status" value="1"/>
</dbReference>
<sequence>MSETPRRIETADFPATETSVAEARRWLRKILDGRPRCDDAVLLLSEAATNSVVYTDTATIGVTVTVEENGDVRVEVADEGAPTIPSLAGDPEDLKSSGRGILLIRALATRWGFTANPPAHTLWFELSPAPATRQAAHRTPEGAR</sequence>
<evidence type="ECO:0000313" key="4">
    <source>
        <dbReference type="Proteomes" id="UP000655287"/>
    </source>
</evidence>
<reference evidence="3" key="1">
    <citation type="submission" date="2021-01" db="EMBL/GenBank/DDBJ databases">
        <title>Whole genome shotgun sequence of Sphaerisporangium rufum NBRC 109079.</title>
        <authorList>
            <person name="Komaki H."/>
            <person name="Tamura T."/>
        </authorList>
    </citation>
    <scope>NUCLEOTIDE SEQUENCE</scope>
    <source>
        <strain evidence="3">NBRC 109079</strain>
    </source>
</reference>
<dbReference type="AlphaFoldDB" id="A0A919R174"/>
<comment type="caution">
    <text evidence="3">The sequence shown here is derived from an EMBL/GenBank/DDBJ whole genome shotgun (WGS) entry which is preliminary data.</text>
</comment>
<dbReference type="InterPro" id="IPR050267">
    <property type="entry name" value="Anti-sigma-factor_SerPK"/>
</dbReference>
<accession>A0A919R174</accession>
<dbReference type="InterPro" id="IPR036890">
    <property type="entry name" value="HATPase_C_sf"/>
</dbReference>
<keyword evidence="4" id="KW-1185">Reference proteome</keyword>
<name>A0A919R174_9ACTN</name>
<keyword evidence="1" id="KW-0418">Kinase</keyword>
<evidence type="ECO:0000313" key="3">
    <source>
        <dbReference type="EMBL" id="GII77792.1"/>
    </source>
</evidence>
<gene>
    <name evidence="3" type="ORF">Sru01_27740</name>
</gene>
<evidence type="ECO:0000259" key="2">
    <source>
        <dbReference type="Pfam" id="PF13581"/>
    </source>
</evidence>
<dbReference type="InterPro" id="IPR003594">
    <property type="entry name" value="HATPase_dom"/>
</dbReference>
<dbReference type="GO" id="GO:0004674">
    <property type="term" value="F:protein serine/threonine kinase activity"/>
    <property type="evidence" value="ECO:0007669"/>
    <property type="project" value="UniProtKB-KW"/>
</dbReference>
<dbReference type="PANTHER" id="PTHR35526">
    <property type="entry name" value="ANTI-SIGMA-F FACTOR RSBW-RELATED"/>
    <property type="match status" value="1"/>
</dbReference>
<evidence type="ECO:0000256" key="1">
    <source>
        <dbReference type="ARBA" id="ARBA00022527"/>
    </source>
</evidence>
<feature type="domain" description="Histidine kinase/HSP90-like ATPase" evidence="2">
    <location>
        <begin position="13"/>
        <end position="118"/>
    </location>
</feature>
<proteinExistence type="predicted"/>
<dbReference type="Gene3D" id="3.30.565.10">
    <property type="entry name" value="Histidine kinase-like ATPase, C-terminal domain"/>
    <property type="match status" value="1"/>
</dbReference>
<dbReference type="SUPFAM" id="SSF55874">
    <property type="entry name" value="ATPase domain of HSP90 chaperone/DNA topoisomerase II/histidine kinase"/>
    <property type="match status" value="1"/>
</dbReference>
<dbReference type="CDD" id="cd16936">
    <property type="entry name" value="HATPase_RsbW-like"/>
    <property type="match status" value="1"/>
</dbReference>